<evidence type="ECO:0000313" key="4">
    <source>
        <dbReference type="EMBL" id="CAD7635615.1"/>
    </source>
</evidence>
<organism evidence="4">
    <name type="scientific">Medioppia subpectinata</name>
    <dbReference type="NCBI Taxonomy" id="1979941"/>
    <lineage>
        <taxon>Eukaryota</taxon>
        <taxon>Metazoa</taxon>
        <taxon>Ecdysozoa</taxon>
        <taxon>Arthropoda</taxon>
        <taxon>Chelicerata</taxon>
        <taxon>Arachnida</taxon>
        <taxon>Acari</taxon>
        <taxon>Acariformes</taxon>
        <taxon>Sarcoptiformes</taxon>
        <taxon>Oribatida</taxon>
        <taxon>Brachypylina</taxon>
        <taxon>Oppioidea</taxon>
        <taxon>Oppiidae</taxon>
        <taxon>Medioppia</taxon>
    </lineage>
</organism>
<dbReference type="InterPro" id="IPR011333">
    <property type="entry name" value="SKP1/BTB/POZ_sf"/>
</dbReference>
<dbReference type="OrthoDB" id="2311693at2759"/>
<feature type="compositionally biased region" description="Low complexity" evidence="2">
    <location>
        <begin position="396"/>
        <end position="407"/>
    </location>
</feature>
<dbReference type="AlphaFoldDB" id="A0A7R9Q7S1"/>
<dbReference type="SUPFAM" id="SSF54695">
    <property type="entry name" value="POZ domain"/>
    <property type="match status" value="1"/>
</dbReference>
<protein>
    <recommendedName>
        <fullName evidence="3">BTB domain-containing protein</fullName>
    </recommendedName>
</protein>
<feature type="non-terminal residue" evidence="4">
    <location>
        <position position="1"/>
    </location>
</feature>
<evidence type="ECO:0000259" key="3">
    <source>
        <dbReference type="PROSITE" id="PS50097"/>
    </source>
</evidence>
<accession>A0A7R9Q7S1</accession>
<keyword evidence="5" id="KW-1185">Reference proteome</keyword>
<feature type="compositionally biased region" description="Low complexity" evidence="2">
    <location>
        <begin position="250"/>
        <end position="272"/>
    </location>
</feature>
<evidence type="ECO:0000313" key="5">
    <source>
        <dbReference type="Proteomes" id="UP000759131"/>
    </source>
</evidence>
<evidence type="ECO:0000256" key="2">
    <source>
        <dbReference type="SAM" id="MobiDB-lite"/>
    </source>
</evidence>
<dbReference type="EMBL" id="OC871858">
    <property type="protein sequence ID" value="CAD7635615.1"/>
    <property type="molecule type" value="Genomic_DNA"/>
</dbReference>
<feature type="region of interest" description="Disordered" evidence="2">
    <location>
        <begin position="233"/>
        <end position="315"/>
    </location>
</feature>
<sequence>MAEVCSRQFSLRHLKHETKVNQSLYAMLVDESLVDVIVSTDGTNIRAHRLILSANSSYFKTLFDSLEANRCQIPIVILKDVPLVDLKAIIEFMYRGEVCVEERHLSSVLKSAELLKVNGLTEVCLALRSRLNSERLANTSAAGNDGNSSSASDQTILRKRPRISDDLKQTPQTTDLFSRLSNARDDLKQTPQTTDLFSRLSNARFEIRPSALSPNNSRPKASSSGQSVVKNIVIPSNQIHNKKASPEVQSMVNRMSSPSSSSTSAVSATHNSRQNSPNHSFRSPIKKTNTPNNGTPDRVLTSTWTPSQSSLSQSVNNELSSNCSLNVNSFVEVLLDDETPEQTDDEIDIKPPIFELNQRLAEQMAADSRRSDDPSPRKDREPDLKSTDKPKPSPPKTTATARTVAKAGRPPPPPPQSSVKSRSSS</sequence>
<dbReference type="SMART" id="SM00225">
    <property type="entry name" value="BTB"/>
    <property type="match status" value="1"/>
</dbReference>
<dbReference type="PANTHER" id="PTHR23110:SF99">
    <property type="entry name" value="BROAD-COMPLEX CORE PROTEIN ISOFORM 6"/>
    <property type="match status" value="1"/>
</dbReference>
<dbReference type="GO" id="GO:0005634">
    <property type="term" value="C:nucleus"/>
    <property type="evidence" value="ECO:0007669"/>
    <property type="project" value="TreeGrafter"/>
</dbReference>
<feature type="compositionally biased region" description="Basic and acidic residues" evidence="2">
    <location>
        <begin position="367"/>
        <end position="391"/>
    </location>
</feature>
<feature type="region of interest" description="Disordered" evidence="2">
    <location>
        <begin position="362"/>
        <end position="425"/>
    </location>
</feature>
<keyword evidence="1" id="KW-0539">Nucleus</keyword>
<feature type="region of interest" description="Disordered" evidence="2">
    <location>
        <begin position="138"/>
        <end position="169"/>
    </location>
</feature>
<proteinExistence type="predicted"/>
<dbReference type="Proteomes" id="UP000759131">
    <property type="component" value="Unassembled WGS sequence"/>
</dbReference>
<dbReference type="PANTHER" id="PTHR23110">
    <property type="entry name" value="BTB DOMAIN TRANSCRIPTION FACTOR"/>
    <property type="match status" value="1"/>
</dbReference>
<dbReference type="EMBL" id="CAJPIZ010017283">
    <property type="protein sequence ID" value="CAG2116045.1"/>
    <property type="molecule type" value="Genomic_DNA"/>
</dbReference>
<feature type="domain" description="BTB" evidence="3">
    <location>
        <begin position="34"/>
        <end position="102"/>
    </location>
</feature>
<dbReference type="CDD" id="cd18315">
    <property type="entry name" value="BTB_POZ_BAB-like"/>
    <property type="match status" value="1"/>
</dbReference>
<dbReference type="Pfam" id="PF00651">
    <property type="entry name" value="BTB"/>
    <property type="match status" value="1"/>
</dbReference>
<feature type="compositionally biased region" description="Polar residues" evidence="2">
    <location>
        <begin position="273"/>
        <end position="315"/>
    </location>
</feature>
<dbReference type="Gene3D" id="3.30.710.10">
    <property type="entry name" value="Potassium Channel Kv1.1, Chain A"/>
    <property type="match status" value="1"/>
</dbReference>
<name>A0A7R9Q7S1_9ACAR</name>
<gene>
    <name evidence="4" type="ORF">OSB1V03_LOCUS16006</name>
</gene>
<dbReference type="InterPro" id="IPR051095">
    <property type="entry name" value="Dros_DevTransReg"/>
</dbReference>
<dbReference type="PROSITE" id="PS50097">
    <property type="entry name" value="BTB"/>
    <property type="match status" value="1"/>
</dbReference>
<dbReference type="GO" id="GO:0006357">
    <property type="term" value="P:regulation of transcription by RNA polymerase II"/>
    <property type="evidence" value="ECO:0007669"/>
    <property type="project" value="TreeGrafter"/>
</dbReference>
<reference evidence="4" key="1">
    <citation type="submission" date="2020-11" db="EMBL/GenBank/DDBJ databases">
        <authorList>
            <person name="Tran Van P."/>
        </authorList>
    </citation>
    <scope>NUCLEOTIDE SEQUENCE</scope>
</reference>
<evidence type="ECO:0000256" key="1">
    <source>
        <dbReference type="ARBA" id="ARBA00023242"/>
    </source>
</evidence>
<feature type="compositionally biased region" description="Low complexity" evidence="2">
    <location>
        <begin position="140"/>
        <end position="153"/>
    </location>
</feature>
<dbReference type="InterPro" id="IPR000210">
    <property type="entry name" value="BTB/POZ_dom"/>
</dbReference>